<dbReference type="GO" id="GO:0005886">
    <property type="term" value="C:plasma membrane"/>
    <property type="evidence" value="ECO:0007669"/>
    <property type="project" value="UniProtKB-SubCell"/>
</dbReference>
<dbReference type="InterPro" id="IPR000390">
    <property type="entry name" value="Small_drug/metabolite_transptr"/>
</dbReference>
<keyword evidence="2" id="KW-0813">Transport</keyword>
<evidence type="ECO:0000256" key="4">
    <source>
        <dbReference type="ARBA" id="ARBA00022692"/>
    </source>
</evidence>
<comment type="subcellular location">
    <subcellularLocation>
        <location evidence="1 9">Cell membrane</location>
        <topology evidence="1 9">Multi-pass membrane protein</topology>
    </subcellularLocation>
</comment>
<keyword evidence="3" id="KW-1003">Cell membrane</keyword>
<keyword evidence="4 9" id="KW-0812">Transmembrane</keyword>
<accession>A0A5J6QP38</accession>
<evidence type="ECO:0000313" key="12">
    <source>
        <dbReference type="Proteomes" id="UP000327179"/>
    </source>
</evidence>
<dbReference type="AlphaFoldDB" id="A0A5J6QP38"/>
<evidence type="ECO:0000256" key="10">
    <source>
        <dbReference type="SAM" id="Phobius"/>
    </source>
</evidence>
<dbReference type="Gene3D" id="1.10.3730.20">
    <property type="match status" value="1"/>
</dbReference>
<evidence type="ECO:0000256" key="5">
    <source>
        <dbReference type="ARBA" id="ARBA00022989"/>
    </source>
</evidence>
<dbReference type="PANTHER" id="PTHR30561">
    <property type="entry name" value="SMR FAMILY PROTON-DEPENDENT DRUG EFFLUX TRANSPORTER SUGE"/>
    <property type="match status" value="1"/>
</dbReference>
<organism evidence="11 12">
    <name type="scientific">Metapseudomonas lalkuanensis</name>
    <dbReference type="NCBI Taxonomy" id="2604832"/>
    <lineage>
        <taxon>Bacteria</taxon>
        <taxon>Pseudomonadati</taxon>
        <taxon>Pseudomonadota</taxon>
        <taxon>Gammaproteobacteria</taxon>
        <taxon>Pseudomonadales</taxon>
        <taxon>Pseudomonadaceae</taxon>
        <taxon>Metapseudomonas</taxon>
    </lineage>
</organism>
<evidence type="ECO:0000256" key="3">
    <source>
        <dbReference type="ARBA" id="ARBA00022475"/>
    </source>
</evidence>
<keyword evidence="6 10" id="KW-0472">Membrane</keyword>
<evidence type="ECO:0000256" key="6">
    <source>
        <dbReference type="ARBA" id="ARBA00023136"/>
    </source>
</evidence>
<dbReference type="SUPFAM" id="SSF103481">
    <property type="entry name" value="Multidrug resistance efflux transporter EmrE"/>
    <property type="match status" value="1"/>
</dbReference>
<feature type="transmembrane region" description="Helical" evidence="10">
    <location>
        <begin position="88"/>
        <end position="107"/>
    </location>
</feature>
<feature type="transmembrane region" description="Helical" evidence="10">
    <location>
        <begin position="60"/>
        <end position="81"/>
    </location>
</feature>
<dbReference type="GO" id="GO:0022857">
    <property type="term" value="F:transmembrane transporter activity"/>
    <property type="evidence" value="ECO:0007669"/>
    <property type="project" value="InterPro"/>
</dbReference>
<name>A0A5J6QP38_9GAMM</name>
<dbReference type="KEGG" id="plal:FXN65_19795"/>
<evidence type="ECO:0000256" key="8">
    <source>
        <dbReference type="ARBA" id="ARBA00039168"/>
    </source>
</evidence>
<evidence type="ECO:0000313" key="11">
    <source>
        <dbReference type="EMBL" id="QEY64193.1"/>
    </source>
</evidence>
<keyword evidence="5 10" id="KW-1133">Transmembrane helix</keyword>
<dbReference type="GO" id="GO:1990961">
    <property type="term" value="P:xenobiotic detoxification by transmembrane export across the plasma membrane"/>
    <property type="evidence" value="ECO:0007669"/>
    <property type="project" value="UniProtKB-ARBA"/>
</dbReference>
<evidence type="ECO:0000256" key="7">
    <source>
        <dbReference type="ARBA" id="ARBA00038151"/>
    </source>
</evidence>
<comment type="similarity">
    <text evidence="7">Belongs to the drug/metabolite transporter (DMT) superfamily. Small multidrug resistance (SMR) (TC 2.A.7.1) family. Gdx/SugE subfamily.</text>
</comment>
<feature type="transmembrane region" description="Helical" evidence="10">
    <location>
        <begin position="6"/>
        <end position="22"/>
    </location>
</feature>
<reference evidence="11 12" key="1">
    <citation type="submission" date="2019-08" db="EMBL/GenBank/DDBJ databases">
        <title>Whole-genome Sequencing of e-waste polymer degrading bacterium Pseudomonas sp. strain PE08.</title>
        <authorList>
            <person name="Kirdat K."/>
            <person name="Debbarma P."/>
            <person name="Narawade N."/>
            <person name="Suyal D."/>
            <person name="Thorat V."/>
            <person name="Shouche Y."/>
            <person name="Goel R."/>
            <person name="Yadav A."/>
        </authorList>
    </citation>
    <scope>NUCLEOTIDE SEQUENCE [LARGE SCALE GENOMIC DNA]</scope>
    <source>
        <strain evidence="11 12">PE08</strain>
    </source>
</reference>
<gene>
    <name evidence="11" type="ORF">FXN65_19795</name>
</gene>
<evidence type="ECO:0000256" key="2">
    <source>
        <dbReference type="ARBA" id="ARBA00022448"/>
    </source>
</evidence>
<dbReference type="PANTHER" id="PTHR30561:SF0">
    <property type="entry name" value="GUANIDINIUM EXPORTER"/>
    <property type="match status" value="1"/>
</dbReference>
<dbReference type="EMBL" id="CP043311">
    <property type="protein sequence ID" value="QEY64193.1"/>
    <property type="molecule type" value="Genomic_DNA"/>
</dbReference>
<keyword evidence="12" id="KW-1185">Reference proteome</keyword>
<dbReference type="Pfam" id="PF00893">
    <property type="entry name" value="Multi_Drug_Res"/>
    <property type="match status" value="1"/>
</dbReference>
<dbReference type="FunFam" id="1.10.3730.20:FF:000001">
    <property type="entry name" value="Quaternary ammonium compound resistance transporter SugE"/>
    <property type="match status" value="1"/>
</dbReference>
<dbReference type="InterPro" id="IPR037185">
    <property type="entry name" value="EmrE-like"/>
</dbReference>
<sequence length="108" mass="11126">MTPTSSWLMLVAAGLLEVVFALGLKSANGLQRPWILAGTLLVLAASLALLNLALRHLPVGTAYAVWTGIGAVGTALMGVLWMGDSASIGRLACMGLIVGGVMGLRWLP</sequence>
<dbReference type="RefSeq" id="WP_151135596.1">
    <property type="nucleotide sequence ID" value="NZ_CP043311.1"/>
</dbReference>
<protein>
    <recommendedName>
        <fullName evidence="8">Guanidinium exporter</fullName>
    </recommendedName>
</protein>
<dbReference type="InterPro" id="IPR045324">
    <property type="entry name" value="Small_multidrug_res"/>
</dbReference>
<evidence type="ECO:0000256" key="1">
    <source>
        <dbReference type="ARBA" id="ARBA00004651"/>
    </source>
</evidence>
<feature type="transmembrane region" description="Helical" evidence="10">
    <location>
        <begin position="34"/>
        <end position="54"/>
    </location>
</feature>
<proteinExistence type="inferred from homology"/>
<evidence type="ECO:0000256" key="9">
    <source>
        <dbReference type="RuleBase" id="RU003942"/>
    </source>
</evidence>
<dbReference type="Proteomes" id="UP000327179">
    <property type="component" value="Chromosome"/>
</dbReference>